<dbReference type="InterPro" id="IPR021109">
    <property type="entry name" value="Peptidase_aspartic_dom_sf"/>
</dbReference>
<accession>A0A072U161</accession>
<dbReference type="EMBL" id="CM001224">
    <property type="protein sequence ID" value="KEH19535.1"/>
    <property type="molecule type" value="Genomic_DNA"/>
</dbReference>
<dbReference type="Gene3D" id="2.40.70.10">
    <property type="entry name" value="Acid Proteases"/>
    <property type="match status" value="1"/>
</dbReference>
<reference evidence="2" key="3">
    <citation type="submission" date="2015-04" db="UniProtKB">
        <authorList>
            <consortium name="EnsemblPlants"/>
        </authorList>
    </citation>
    <scope>IDENTIFICATION</scope>
    <source>
        <strain evidence="2">cv. Jemalong A17</strain>
    </source>
</reference>
<sequence length="444" mass="49333">MYEVSDYDHLAAKVDALTQKFEKLNVNAVTPSTTSPPCEICGVFGHIGVDCQLGSAINGIEQMNYAQYNQGTRPNQFFYKNPQSSYGQVAPPGYTNNQRVAQKSSLEILLENCMLNQNKQLQELKNQTGFLNDSLSKLNTKVDSIATHTKMLETQISQVAQQVATSSQTPGFFPGQTETNPKAHVNAISLGGSKLEETVAKAKSAKGESVKLLGEKDVIESEKPLDRNKALSPLRLVKLNLEAQFNKFLNILKKICIKIPLAEALSRMPLYAKFLKEIFSKKKVIEHNETIALTRESIAIIKKPPPKLRYPVSFAIPCMIGSETFDRALCDLADRSNIQPVGYVEDIPVKVEGIYIPTNYMVLDIDEDNECPIILGRPFLATAGTIVDVKNGMIVFQVSDEMIGFELENFMKCPALYSCNMIKGHDVKERSLASSTQYDLFDPF</sequence>
<evidence type="ECO:0000313" key="3">
    <source>
        <dbReference type="Proteomes" id="UP000002051"/>
    </source>
</evidence>
<dbReference type="PANTHER" id="PTHR33067:SF31">
    <property type="entry name" value="RNA-DIRECTED DNA POLYMERASE"/>
    <property type="match status" value="1"/>
</dbReference>
<evidence type="ECO:0008006" key="4">
    <source>
        <dbReference type="Google" id="ProtNLM"/>
    </source>
</evidence>
<reference evidence="1 3" key="2">
    <citation type="journal article" date="2014" name="BMC Genomics">
        <title>An improved genome release (version Mt4.0) for the model legume Medicago truncatula.</title>
        <authorList>
            <person name="Tang H."/>
            <person name="Krishnakumar V."/>
            <person name="Bidwell S."/>
            <person name="Rosen B."/>
            <person name="Chan A."/>
            <person name="Zhou S."/>
            <person name="Gentzbittel L."/>
            <person name="Childs K.L."/>
            <person name="Yandell M."/>
            <person name="Gundlach H."/>
            <person name="Mayer K.F."/>
            <person name="Schwartz D.C."/>
            <person name="Town C.D."/>
        </authorList>
    </citation>
    <scope>GENOME REANNOTATION</scope>
    <source>
        <strain evidence="1">A17</strain>
        <strain evidence="2 3">cv. Jemalong A17</strain>
    </source>
</reference>
<name>A0A072U161_MEDTR</name>
<evidence type="ECO:0000313" key="1">
    <source>
        <dbReference type="EMBL" id="KEH19535.1"/>
    </source>
</evidence>
<evidence type="ECO:0000313" key="2">
    <source>
        <dbReference type="EnsemblPlants" id="KEH19535"/>
    </source>
</evidence>
<reference evidence="1 3" key="1">
    <citation type="journal article" date="2011" name="Nature">
        <title>The Medicago genome provides insight into the evolution of rhizobial symbioses.</title>
        <authorList>
            <person name="Young N.D."/>
            <person name="Debelle F."/>
            <person name="Oldroyd G.E."/>
            <person name="Geurts R."/>
            <person name="Cannon S.B."/>
            <person name="Udvardi M.K."/>
            <person name="Benedito V.A."/>
            <person name="Mayer K.F."/>
            <person name="Gouzy J."/>
            <person name="Schoof H."/>
            <person name="Van de Peer Y."/>
            <person name="Proost S."/>
            <person name="Cook D.R."/>
            <person name="Meyers B.C."/>
            <person name="Spannagl M."/>
            <person name="Cheung F."/>
            <person name="De Mita S."/>
            <person name="Krishnakumar V."/>
            <person name="Gundlach H."/>
            <person name="Zhou S."/>
            <person name="Mudge J."/>
            <person name="Bharti A.K."/>
            <person name="Murray J.D."/>
            <person name="Naoumkina M.A."/>
            <person name="Rosen B."/>
            <person name="Silverstein K.A."/>
            <person name="Tang H."/>
            <person name="Rombauts S."/>
            <person name="Zhao P.X."/>
            <person name="Zhou P."/>
            <person name="Barbe V."/>
            <person name="Bardou P."/>
            <person name="Bechner M."/>
            <person name="Bellec A."/>
            <person name="Berger A."/>
            <person name="Berges H."/>
            <person name="Bidwell S."/>
            <person name="Bisseling T."/>
            <person name="Choisne N."/>
            <person name="Couloux A."/>
            <person name="Denny R."/>
            <person name="Deshpande S."/>
            <person name="Dai X."/>
            <person name="Doyle J.J."/>
            <person name="Dudez A.M."/>
            <person name="Farmer A.D."/>
            <person name="Fouteau S."/>
            <person name="Franken C."/>
            <person name="Gibelin C."/>
            <person name="Gish J."/>
            <person name="Goldstein S."/>
            <person name="Gonzalez A.J."/>
            <person name="Green P.J."/>
            <person name="Hallab A."/>
            <person name="Hartog M."/>
            <person name="Hua A."/>
            <person name="Humphray S.J."/>
            <person name="Jeong D.H."/>
            <person name="Jing Y."/>
            <person name="Jocker A."/>
            <person name="Kenton S.M."/>
            <person name="Kim D.J."/>
            <person name="Klee K."/>
            <person name="Lai H."/>
            <person name="Lang C."/>
            <person name="Lin S."/>
            <person name="Macmil S.L."/>
            <person name="Magdelenat G."/>
            <person name="Matthews L."/>
            <person name="McCorrison J."/>
            <person name="Monaghan E.L."/>
            <person name="Mun J.H."/>
            <person name="Najar F.Z."/>
            <person name="Nicholson C."/>
            <person name="Noirot C."/>
            <person name="O'Bleness M."/>
            <person name="Paule C.R."/>
            <person name="Poulain J."/>
            <person name="Prion F."/>
            <person name="Qin B."/>
            <person name="Qu C."/>
            <person name="Retzel E.F."/>
            <person name="Riddle C."/>
            <person name="Sallet E."/>
            <person name="Samain S."/>
            <person name="Samson N."/>
            <person name="Sanders I."/>
            <person name="Saurat O."/>
            <person name="Scarpelli C."/>
            <person name="Schiex T."/>
            <person name="Segurens B."/>
            <person name="Severin A.J."/>
            <person name="Sherrier D.J."/>
            <person name="Shi R."/>
            <person name="Sims S."/>
            <person name="Singer S.R."/>
            <person name="Sinharoy S."/>
            <person name="Sterck L."/>
            <person name="Viollet A."/>
            <person name="Wang B.B."/>
            <person name="Wang K."/>
            <person name="Wang M."/>
            <person name="Wang X."/>
            <person name="Warfsmann J."/>
            <person name="Weissenbach J."/>
            <person name="White D.D."/>
            <person name="White J.D."/>
            <person name="Wiley G.B."/>
            <person name="Wincker P."/>
            <person name="Xing Y."/>
            <person name="Yang L."/>
            <person name="Yao Z."/>
            <person name="Ying F."/>
            <person name="Zhai J."/>
            <person name="Zhou L."/>
            <person name="Zuber A."/>
            <person name="Denarie J."/>
            <person name="Dixon R.A."/>
            <person name="May G.D."/>
            <person name="Schwartz D.C."/>
            <person name="Rogers J."/>
            <person name="Quetier F."/>
            <person name="Town C.D."/>
            <person name="Roe B.A."/>
        </authorList>
    </citation>
    <scope>NUCLEOTIDE SEQUENCE [LARGE SCALE GENOMIC DNA]</scope>
    <source>
        <strain evidence="1">A17</strain>
        <strain evidence="2 3">cv. Jemalong A17</strain>
    </source>
</reference>
<dbReference type="HOGENOM" id="CLU_060832_2_2_1"/>
<dbReference type="Proteomes" id="UP000002051">
    <property type="component" value="Chromosome 8"/>
</dbReference>
<dbReference type="PANTHER" id="PTHR33067">
    <property type="entry name" value="RNA-DIRECTED DNA POLYMERASE-RELATED"/>
    <property type="match status" value="1"/>
</dbReference>
<gene>
    <name evidence="1" type="ordered locus">MTR_8g463500</name>
</gene>
<dbReference type="EnsemblPlants" id="KEH19535">
    <property type="protein sequence ID" value="KEH19535"/>
    <property type="gene ID" value="MTR_8g463500"/>
</dbReference>
<protein>
    <recommendedName>
        <fullName evidence="4">Transcription factor interactor and regulator CCHC(Zn) family</fullName>
    </recommendedName>
</protein>
<dbReference type="AlphaFoldDB" id="A0A072U161"/>
<keyword evidence="3" id="KW-1185">Reference proteome</keyword>
<proteinExistence type="predicted"/>
<organism evidence="1 3">
    <name type="scientific">Medicago truncatula</name>
    <name type="common">Barrel medic</name>
    <name type="synonym">Medicago tribuloides</name>
    <dbReference type="NCBI Taxonomy" id="3880"/>
    <lineage>
        <taxon>Eukaryota</taxon>
        <taxon>Viridiplantae</taxon>
        <taxon>Streptophyta</taxon>
        <taxon>Embryophyta</taxon>
        <taxon>Tracheophyta</taxon>
        <taxon>Spermatophyta</taxon>
        <taxon>Magnoliopsida</taxon>
        <taxon>eudicotyledons</taxon>
        <taxon>Gunneridae</taxon>
        <taxon>Pentapetalae</taxon>
        <taxon>rosids</taxon>
        <taxon>fabids</taxon>
        <taxon>Fabales</taxon>
        <taxon>Fabaceae</taxon>
        <taxon>Papilionoideae</taxon>
        <taxon>50 kb inversion clade</taxon>
        <taxon>NPAAA clade</taxon>
        <taxon>Hologalegina</taxon>
        <taxon>IRL clade</taxon>
        <taxon>Trifolieae</taxon>
        <taxon>Medicago</taxon>
    </lineage>
</organism>